<evidence type="ECO:0000256" key="5">
    <source>
        <dbReference type="ARBA" id="ARBA00022475"/>
    </source>
</evidence>
<keyword evidence="11" id="KW-0735">Signal-anchor</keyword>
<keyword evidence="13" id="KW-0482">Metalloprotease</keyword>
<evidence type="ECO:0000256" key="21">
    <source>
        <dbReference type="SAM" id="Phobius"/>
    </source>
</evidence>
<keyword evidence="16" id="KW-0325">Glycoprotein</keyword>
<dbReference type="CDD" id="cd09601">
    <property type="entry name" value="M1_APN-Q_like"/>
    <property type="match status" value="1"/>
</dbReference>
<evidence type="ECO:0000256" key="11">
    <source>
        <dbReference type="ARBA" id="ARBA00022968"/>
    </source>
</evidence>
<dbReference type="OrthoDB" id="6018855at2759"/>
<evidence type="ECO:0000256" key="15">
    <source>
        <dbReference type="ARBA" id="ARBA00023157"/>
    </source>
</evidence>
<evidence type="ECO:0000256" key="18">
    <source>
        <dbReference type="PIRSR" id="PIRSR634016-3"/>
    </source>
</evidence>
<evidence type="ECO:0000256" key="19">
    <source>
        <dbReference type="PIRSR" id="PIRSR634016-4"/>
    </source>
</evidence>
<dbReference type="InterPro" id="IPR042097">
    <property type="entry name" value="Aminopeptidase_N-like_N_sf"/>
</dbReference>
<dbReference type="InterPro" id="IPR014782">
    <property type="entry name" value="Peptidase_M1_dom"/>
</dbReference>
<gene>
    <name evidence="25" type="ORF">pdam_00010538</name>
</gene>
<evidence type="ECO:0000256" key="6">
    <source>
        <dbReference type="ARBA" id="ARBA00022670"/>
    </source>
</evidence>
<evidence type="ECO:0000256" key="12">
    <source>
        <dbReference type="ARBA" id="ARBA00022989"/>
    </source>
</evidence>
<evidence type="ECO:0000259" key="23">
    <source>
        <dbReference type="Pfam" id="PF11838"/>
    </source>
</evidence>
<evidence type="ECO:0000256" key="8">
    <source>
        <dbReference type="ARBA" id="ARBA00022723"/>
    </source>
</evidence>
<dbReference type="Pfam" id="PF17900">
    <property type="entry name" value="Peptidase_M1_N"/>
    <property type="match status" value="1"/>
</dbReference>
<evidence type="ECO:0000256" key="17">
    <source>
        <dbReference type="PIRSR" id="PIRSR634016-1"/>
    </source>
</evidence>
<feature type="binding site" evidence="18">
    <location>
        <position position="422"/>
    </location>
    <ligand>
        <name>Zn(2+)</name>
        <dbReference type="ChEBI" id="CHEBI:29105"/>
        <note>catalytic</note>
    </ligand>
</feature>
<name>A0A3M6V568_POCDA</name>
<dbReference type="AlphaFoldDB" id="A0A3M6V568"/>
<accession>A0A3M6V568</accession>
<evidence type="ECO:0000256" key="9">
    <source>
        <dbReference type="ARBA" id="ARBA00022801"/>
    </source>
</evidence>
<evidence type="ECO:0000256" key="1">
    <source>
        <dbReference type="ARBA" id="ARBA00004236"/>
    </source>
</evidence>
<keyword evidence="7 21" id="KW-0812">Transmembrane</keyword>
<dbReference type="GO" id="GO:0008270">
    <property type="term" value="F:zinc ion binding"/>
    <property type="evidence" value="ECO:0007669"/>
    <property type="project" value="InterPro"/>
</dbReference>
<evidence type="ECO:0000256" key="10">
    <source>
        <dbReference type="ARBA" id="ARBA00022833"/>
    </source>
</evidence>
<dbReference type="GO" id="GO:0043171">
    <property type="term" value="P:peptide catabolic process"/>
    <property type="evidence" value="ECO:0007669"/>
    <property type="project" value="TreeGrafter"/>
</dbReference>
<keyword evidence="8 18" id="KW-0479">Metal-binding</keyword>
<keyword evidence="14 21" id="KW-0472">Membrane</keyword>
<feature type="binding site" evidence="18">
    <location>
        <position position="418"/>
    </location>
    <ligand>
        <name>Zn(2+)</name>
        <dbReference type="ChEBI" id="CHEBI:29105"/>
        <note>catalytic</note>
    </ligand>
</feature>
<dbReference type="GO" id="GO:0005615">
    <property type="term" value="C:extracellular space"/>
    <property type="evidence" value="ECO:0007669"/>
    <property type="project" value="TreeGrafter"/>
</dbReference>
<feature type="active site" description="Proton acceptor" evidence="17">
    <location>
        <position position="419"/>
    </location>
</feature>
<dbReference type="InterPro" id="IPR034016">
    <property type="entry name" value="M1_APN-typ"/>
</dbReference>
<dbReference type="SUPFAM" id="SSF63737">
    <property type="entry name" value="Leukotriene A4 hydrolase N-terminal domain"/>
    <property type="match status" value="1"/>
</dbReference>
<dbReference type="InterPro" id="IPR050344">
    <property type="entry name" value="Peptidase_M1_aminopeptidases"/>
</dbReference>
<comment type="caution">
    <text evidence="25">The sequence shown here is derived from an EMBL/GenBank/DDBJ whole genome shotgun (WGS) entry which is preliminary data.</text>
</comment>
<evidence type="ECO:0008006" key="27">
    <source>
        <dbReference type="Google" id="ProtNLM"/>
    </source>
</evidence>
<feature type="domain" description="Aminopeptidase N-like N-terminal" evidence="24">
    <location>
        <begin position="122"/>
        <end position="311"/>
    </location>
</feature>
<keyword evidence="12 21" id="KW-1133">Transmembrane helix</keyword>
<evidence type="ECO:0000259" key="24">
    <source>
        <dbReference type="Pfam" id="PF17900"/>
    </source>
</evidence>
<feature type="site" description="Transition state stabilizer" evidence="19">
    <location>
        <position position="504"/>
    </location>
</feature>
<keyword evidence="26" id="KW-1185">Reference proteome</keyword>
<sequence>MKSNSTEESDSSSVEFEDHIDISLLPDKKHHRRKRIRDSKFVCGIWQMFGGKNAAYGVATAVLLVSVFLIVAFARPSSSYETANKNSRKNSRYEQAKNPSSLGHGKEQKGSHSLRLPRHLAPIEYLLYLHPDLTNFDFSGKVDILLLCHETSTNITLHVGTKMDYFDVAVARVEGENILETLTVTETSRLPGEMVVISLATELQKGSHYFLVMKFKSKLSRGLAGFYLSKYRASGETRYLATTHFEPTDARNAFPCFDEPNMKAKFTIVITREKRHVALANMPLNYTEGCNSDVELCTDHFQKSVEMSTYLVAFVVCDFKSITNTTSRGVQVSVWAPPEQIDQGQFALDVAVEVLEYYEQKFKVDYPLPKQDLIAIPDFSAGAMENWGLITYRLTSLLYDEGKSSDSNKQWVAVVVAHELAHQWFGNLVTMEWWNDLWLNEGFASFMENVGVRHVHPEWKMMDQFFLDKFQVAMGLDQLSNSHPIMAEVRDPAEISSLFDSISYDKGAAIIRMLEDVLGSKLFFKGLQNYLNKYKFSNAETNDLWQCLTDEVKESGVNLDVRKMMTTWTSQMGFPVINVTVRRDANGKAMLHYQQERFLVHPDTRSPSDSAYRWVIPLTYVTQQNPSERHVQLLERQADDVLLRGVSPDATGNSWIKMNAGQSGYYRVNYDEGNWNNLKKQLNSDHTKLLGADRAGLLNDALNLARAGNLDYDLALGLTDYLSQEQEYVPWISALNGLAYFATQFSTYDMERNTQHYRIYKLYILHQIHRIASELGWEETDQDPHLKRYLRATILHLASDYEDVFPEDRPKLLENTREALRQFDGWLNGGKPIRPNLRNVVYSVGVKYADEQTWTEVFHRFQAEKVATEKRKLMYALTSSRNPGILKRLLRYSLDPGKIRSQDSVAVINSIAHNPEGRIMAWEFVQQNYDLLFKRYGTGSFEFSRLIKATTAHFNTEKKLEDVKSFFENKDTGSGKLAVLQSLESIKANIKWLKAYRHTVVAWLQDFVSSHVHLPINNPHHPVHVTSLDERYKYGRP</sequence>
<comment type="similarity">
    <text evidence="3">Belongs to the peptidase M1 family.</text>
</comment>
<dbReference type="InterPro" id="IPR027268">
    <property type="entry name" value="Peptidase_M4/M1_CTD_sf"/>
</dbReference>
<keyword evidence="5" id="KW-1003">Cell membrane</keyword>
<dbReference type="Gene3D" id="2.60.40.1910">
    <property type="match status" value="1"/>
</dbReference>
<protein>
    <recommendedName>
        <fullName evidence="27">Aminopeptidase</fullName>
    </recommendedName>
</protein>
<dbReference type="FunFam" id="2.60.40.1730:FF:000012">
    <property type="entry name" value="Aminopeptidase N"/>
    <property type="match status" value="1"/>
</dbReference>
<keyword evidence="4" id="KW-0031">Aminopeptidase</keyword>
<dbReference type="InterPro" id="IPR045357">
    <property type="entry name" value="Aminopeptidase_N-like_N"/>
</dbReference>
<dbReference type="PRINTS" id="PR00756">
    <property type="entry name" value="ALADIPTASE"/>
</dbReference>
<reference evidence="25 26" key="1">
    <citation type="journal article" date="2018" name="Sci. Rep.">
        <title>Comparative analysis of the Pocillopora damicornis genome highlights role of immune system in coral evolution.</title>
        <authorList>
            <person name="Cunning R."/>
            <person name="Bay R.A."/>
            <person name="Gillette P."/>
            <person name="Baker A.C."/>
            <person name="Traylor-Knowles N."/>
        </authorList>
    </citation>
    <scope>NUCLEOTIDE SEQUENCE [LARGE SCALE GENOMIC DNA]</scope>
    <source>
        <strain evidence="25">RSMAS</strain>
        <tissue evidence="25">Whole animal</tissue>
    </source>
</reference>
<feature type="binding site" evidence="18">
    <location>
        <position position="441"/>
    </location>
    <ligand>
        <name>Zn(2+)</name>
        <dbReference type="ChEBI" id="CHEBI:29105"/>
        <note>catalytic</note>
    </ligand>
</feature>
<comment type="cofactor">
    <cofactor evidence="18">
        <name>Zn(2+)</name>
        <dbReference type="ChEBI" id="CHEBI:29105"/>
    </cofactor>
    <text evidence="18">Binds 1 zinc ion per subunit.</text>
</comment>
<dbReference type="Pfam" id="PF11838">
    <property type="entry name" value="ERAP1_C"/>
    <property type="match status" value="1"/>
</dbReference>
<feature type="region of interest" description="Disordered" evidence="20">
    <location>
        <begin position="81"/>
        <end position="113"/>
    </location>
</feature>
<dbReference type="Pfam" id="PF01433">
    <property type="entry name" value="Peptidase_M1"/>
    <property type="match status" value="1"/>
</dbReference>
<dbReference type="FunFam" id="1.25.50.20:FF:000001">
    <property type="entry name" value="Aminopeptidase"/>
    <property type="match status" value="1"/>
</dbReference>
<feature type="domain" description="ERAP1-like C-terminal" evidence="23">
    <location>
        <begin position="655"/>
        <end position="988"/>
    </location>
</feature>
<dbReference type="InterPro" id="IPR024571">
    <property type="entry name" value="ERAP1-like_C_dom"/>
</dbReference>
<evidence type="ECO:0000313" key="25">
    <source>
        <dbReference type="EMBL" id="RMX61113.1"/>
    </source>
</evidence>
<evidence type="ECO:0000256" key="7">
    <source>
        <dbReference type="ARBA" id="ARBA00022692"/>
    </source>
</evidence>
<dbReference type="FunFam" id="1.10.390.10:FF:000006">
    <property type="entry name" value="Puromycin-sensitive aminopeptidase"/>
    <property type="match status" value="1"/>
</dbReference>
<dbReference type="EMBL" id="RCHS01000078">
    <property type="protein sequence ID" value="RMX61113.1"/>
    <property type="molecule type" value="Genomic_DNA"/>
</dbReference>
<proteinExistence type="inferred from homology"/>
<dbReference type="Proteomes" id="UP000275408">
    <property type="component" value="Unassembled WGS sequence"/>
</dbReference>
<evidence type="ECO:0000256" key="3">
    <source>
        <dbReference type="ARBA" id="ARBA00010136"/>
    </source>
</evidence>
<keyword evidence="6" id="KW-0645">Protease</keyword>
<evidence type="ECO:0000256" key="16">
    <source>
        <dbReference type="ARBA" id="ARBA00023180"/>
    </source>
</evidence>
<dbReference type="FunFam" id="2.60.40.1910:FF:000006">
    <property type="entry name" value="Aminopeptidase"/>
    <property type="match status" value="1"/>
</dbReference>
<dbReference type="PANTHER" id="PTHR11533">
    <property type="entry name" value="PROTEASE M1 ZINC METALLOPROTEASE"/>
    <property type="match status" value="1"/>
</dbReference>
<evidence type="ECO:0000256" key="4">
    <source>
        <dbReference type="ARBA" id="ARBA00022438"/>
    </source>
</evidence>
<evidence type="ECO:0000256" key="13">
    <source>
        <dbReference type="ARBA" id="ARBA00023049"/>
    </source>
</evidence>
<dbReference type="Gene3D" id="1.10.390.10">
    <property type="entry name" value="Neutral Protease Domain 2"/>
    <property type="match status" value="1"/>
</dbReference>
<evidence type="ECO:0000259" key="22">
    <source>
        <dbReference type="Pfam" id="PF01433"/>
    </source>
</evidence>
<evidence type="ECO:0000256" key="14">
    <source>
        <dbReference type="ARBA" id="ARBA00023136"/>
    </source>
</evidence>
<dbReference type="Gene3D" id="1.25.50.20">
    <property type="match status" value="1"/>
</dbReference>
<dbReference type="GO" id="GO:0006508">
    <property type="term" value="P:proteolysis"/>
    <property type="evidence" value="ECO:0007669"/>
    <property type="project" value="UniProtKB-KW"/>
</dbReference>
<dbReference type="GO" id="GO:0070006">
    <property type="term" value="F:metalloaminopeptidase activity"/>
    <property type="evidence" value="ECO:0007669"/>
    <property type="project" value="TreeGrafter"/>
</dbReference>
<evidence type="ECO:0000313" key="26">
    <source>
        <dbReference type="Proteomes" id="UP000275408"/>
    </source>
</evidence>
<dbReference type="PANTHER" id="PTHR11533:SF299">
    <property type="entry name" value="AMINOPEPTIDASE"/>
    <property type="match status" value="1"/>
</dbReference>
<evidence type="ECO:0000256" key="20">
    <source>
        <dbReference type="SAM" id="MobiDB-lite"/>
    </source>
</evidence>
<dbReference type="GO" id="GO:0042277">
    <property type="term" value="F:peptide binding"/>
    <property type="evidence" value="ECO:0007669"/>
    <property type="project" value="TreeGrafter"/>
</dbReference>
<evidence type="ECO:0000256" key="2">
    <source>
        <dbReference type="ARBA" id="ARBA00004606"/>
    </source>
</evidence>
<dbReference type="Gene3D" id="2.60.40.1730">
    <property type="entry name" value="tricorn interacting facor f3 domain"/>
    <property type="match status" value="1"/>
</dbReference>
<keyword evidence="9" id="KW-0378">Hydrolase</keyword>
<dbReference type="InterPro" id="IPR001930">
    <property type="entry name" value="Peptidase_M1"/>
</dbReference>
<dbReference type="GO" id="GO:0005886">
    <property type="term" value="C:plasma membrane"/>
    <property type="evidence" value="ECO:0007669"/>
    <property type="project" value="UniProtKB-SubCell"/>
</dbReference>
<dbReference type="GO" id="GO:0005737">
    <property type="term" value="C:cytoplasm"/>
    <property type="evidence" value="ECO:0007669"/>
    <property type="project" value="TreeGrafter"/>
</dbReference>
<feature type="transmembrane region" description="Helical" evidence="21">
    <location>
        <begin position="54"/>
        <end position="74"/>
    </location>
</feature>
<dbReference type="SUPFAM" id="SSF55486">
    <property type="entry name" value="Metalloproteases ('zincins'), catalytic domain"/>
    <property type="match status" value="1"/>
</dbReference>
<organism evidence="25 26">
    <name type="scientific">Pocillopora damicornis</name>
    <name type="common">Cauliflower coral</name>
    <name type="synonym">Millepora damicornis</name>
    <dbReference type="NCBI Taxonomy" id="46731"/>
    <lineage>
        <taxon>Eukaryota</taxon>
        <taxon>Metazoa</taxon>
        <taxon>Cnidaria</taxon>
        <taxon>Anthozoa</taxon>
        <taxon>Hexacorallia</taxon>
        <taxon>Scleractinia</taxon>
        <taxon>Astrocoeniina</taxon>
        <taxon>Pocilloporidae</taxon>
        <taxon>Pocillopora</taxon>
    </lineage>
</organism>
<feature type="domain" description="Peptidase M1 membrane alanine aminopeptidase" evidence="22">
    <location>
        <begin position="346"/>
        <end position="568"/>
    </location>
</feature>
<keyword evidence="15" id="KW-1015">Disulfide bond</keyword>
<comment type="subcellular location">
    <subcellularLocation>
        <location evidence="1">Cell membrane</location>
    </subcellularLocation>
    <subcellularLocation>
        <location evidence="2">Membrane</location>
        <topology evidence="2">Single-pass type II membrane protein</topology>
    </subcellularLocation>
</comment>
<keyword evidence="10 18" id="KW-0862">Zinc</keyword>